<evidence type="ECO:0000313" key="3">
    <source>
        <dbReference type="Proteomes" id="UP000198500"/>
    </source>
</evidence>
<evidence type="ECO:0008006" key="4">
    <source>
        <dbReference type="Google" id="ProtNLM"/>
    </source>
</evidence>
<dbReference type="OrthoDB" id="8561992at2"/>
<keyword evidence="1" id="KW-0812">Transmembrane</keyword>
<proteinExistence type="predicted"/>
<protein>
    <recommendedName>
        <fullName evidence="4">Sn-glycerol-3-phosphate transporter</fullName>
    </recommendedName>
</protein>
<keyword evidence="1" id="KW-1133">Transmembrane helix</keyword>
<dbReference type="AlphaFoldDB" id="A0A1H2Z1E0"/>
<dbReference type="EMBL" id="FNNI01000004">
    <property type="protein sequence ID" value="SDX11151.1"/>
    <property type="molecule type" value="Genomic_DNA"/>
</dbReference>
<keyword evidence="1" id="KW-0472">Membrane</keyword>
<keyword evidence="3" id="KW-1185">Reference proteome</keyword>
<accession>A0A1H2Z1E0</accession>
<sequence>MEWYKAETIKQSIVVMFTLLISGFSVSSTAYPKLEVDHWLFQTSLYTKHFDSDPEHTESQNLISAEARNPDEWLAGAAWFKNSFDQPSWYFYGGRRFSLWEPSDSVEVHAKLTAGLLRGYDGDKKDKIPFNDLGVAPAVLPSIGARLGPVETDLLLFGNAGLMVTAGLRF</sequence>
<name>A0A1H2Z1E0_9GAMM</name>
<evidence type="ECO:0000256" key="1">
    <source>
        <dbReference type="SAM" id="Phobius"/>
    </source>
</evidence>
<dbReference type="STRING" id="574349.SAMN05443545_10410"/>
<evidence type="ECO:0000313" key="2">
    <source>
        <dbReference type="EMBL" id="SDX11151.1"/>
    </source>
</evidence>
<reference evidence="2 3" key="1">
    <citation type="submission" date="2016-10" db="EMBL/GenBank/DDBJ databases">
        <authorList>
            <person name="de Groot N.N."/>
        </authorList>
    </citation>
    <scope>NUCLEOTIDE SEQUENCE [LARGE SCALE GENOMIC DNA]</scope>
    <source>
        <strain evidence="2 3">DSM 19219</strain>
    </source>
</reference>
<dbReference type="Proteomes" id="UP000198500">
    <property type="component" value="Unassembled WGS sequence"/>
</dbReference>
<gene>
    <name evidence="2" type="ORF">SAMN05443545_10410</name>
</gene>
<organism evidence="2 3">
    <name type="scientific">Aidingimonas halophila</name>
    <dbReference type="NCBI Taxonomy" id="574349"/>
    <lineage>
        <taxon>Bacteria</taxon>
        <taxon>Pseudomonadati</taxon>
        <taxon>Pseudomonadota</taxon>
        <taxon>Gammaproteobacteria</taxon>
        <taxon>Oceanospirillales</taxon>
        <taxon>Halomonadaceae</taxon>
        <taxon>Aidingimonas</taxon>
    </lineage>
</organism>
<dbReference type="RefSeq" id="WP_092569047.1">
    <property type="nucleotide sequence ID" value="NZ_BMXH01000001.1"/>
</dbReference>
<feature type="transmembrane region" description="Helical" evidence="1">
    <location>
        <begin position="12"/>
        <end position="31"/>
    </location>
</feature>